<protein>
    <submittedName>
        <fullName evidence="1">Uncharacterized protein</fullName>
    </submittedName>
</protein>
<reference evidence="1" key="1">
    <citation type="submission" date="2022-12" db="EMBL/GenBank/DDBJ databases">
        <title>Peptostreptococcus.</title>
        <authorList>
            <person name="Lee S.H."/>
        </authorList>
    </citation>
    <scope>NUCLEOTIDE SEQUENCE</scope>
    <source>
        <strain evidence="1">CBA3647</strain>
    </source>
</reference>
<proteinExistence type="predicted"/>
<evidence type="ECO:0000313" key="2">
    <source>
        <dbReference type="Proteomes" id="UP001164187"/>
    </source>
</evidence>
<name>A0ABY7JT88_9FIRM</name>
<organism evidence="1 2">
    <name type="scientific">Peptostreptococcus equinus</name>
    <dbReference type="NCBI Taxonomy" id="3003601"/>
    <lineage>
        <taxon>Bacteria</taxon>
        <taxon>Bacillati</taxon>
        <taxon>Bacillota</taxon>
        <taxon>Clostridia</taxon>
        <taxon>Peptostreptococcales</taxon>
        <taxon>Peptostreptococcaceae</taxon>
        <taxon>Peptostreptococcus</taxon>
    </lineage>
</organism>
<gene>
    <name evidence="1" type="ORF">O0R46_02760</name>
</gene>
<keyword evidence="2" id="KW-1185">Reference proteome</keyword>
<dbReference type="EMBL" id="CP114052">
    <property type="protein sequence ID" value="WAW15383.1"/>
    <property type="molecule type" value="Genomic_DNA"/>
</dbReference>
<evidence type="ECO:0000313" key="1">
    <source>
        <dbReference type="EMBL" id="WAW15383.1"/>
    </source>
</evidence>
<accession>A0ABY7JT88</accession>
<dbReference type="RefSeq" id="WP_269312055.1">
    <property type="nucleotide sequence ID" value="NZ_CP114052.1"/>
</dbReference>
<sequence length="173" mass="18595">MIVLDVWGRVDNWLVKEDVISYGSSGIGFVNFGTVKNFLSEKNIITYGNGSRGFNQYDGTIEEAYFENIITMGDGSIGMQFSKPVGKITIGNKVSTSGSEGETLVKGEIKTLKADAISVLKGGAIKEFIVNGDLITKGNNVITYHINGGTVEKFDLKGNLIAEGEGSKKESIE</sequence>
<dbReference type="Proteomes" id="UP001164187">
    <property type="component" value="Chromosome"/>
</dbReference>